<accession>A0A318SAH0</accession>
<dbReference type="EMBL" id="QJSX01000008">
    <property type="protein sequence ID" value="PYE53528.1"/>
    <property type="molecule type" value="Genomic_DNA"/>
</dbReference>
<dbReference type="Gene3D" id="3.40.50.300">
    <property type="entry name" value="P-loop containing nucleotide triphosphate hydrolases"/>
    <property type="match status" value="1"/>
</dbReference>
<dbReference type="Pfam" id="PF13521">
    <property type="entry name" value="AAA_28"/>
    <property type="match status" value="1"/>
</dbReference>
<dbReference type="InterPro" id="IPR052735">
    <property type="entry name" value="NAD_biosynth-regulator"/>
</dbReference>
<dbReference type="Proteomes" id="UP000248326">
    <property type="component" value="Unassembled WGS sequence"/>
</dbReference>
<dbReference type="PANTHER" id="PTHR37512:SF1">
    <property type="entry name" value="NADR_TTD14 AAA DOMAIN-CONTAINING PROTEIN"/>
    <property type="match status" value="1"/>
</dbReference>
<name>A0A318SAH0_9DEIO</name>
<reference evidence="2 3" key="1">
    <citation type="submission" date="2018-06" db="EMBL/GenBank/DDBJ databases">
        <title>Genomic Encyclopedia of Type Strains, Phase IV (KMG-IV): sequencing the most valuable type-strain genomes for metagenomic binning, comparative biology and taxonomic classification.</title>
        <authorList>
            <person name="Goeker M."/>
        </authorList>
    </citation>
    <scope>NUCLEOTIDE SEQUENCE [LARGE SCALE GENOMIC DNA]</scope>
    <source>
        <strain evidence="2 3">DSM 18048</strain>
    </source>
</reference>
<dbReference type="InterPro" id="IPR027417">
    <property type="entry name" value="P-loop_NTPase"/>
</dbReference>
<dbReference type="PANTHER" id="PTHR37512">
    <property type="entry name" value="TRIFUNCTIONAL NAD BIOSYNTHESIS/REGULATOR PROTEIN NADR"/>
    <property type="match status" value="1"/>
</dbReference>
<proteinExistence type="predicted"/>
<dbReference type="OrthoDB" id="9802794at2"/>
<dbReference type="GO" id="GO:0016779">
    <property type="term" value="F:nucleotidyltransferase activity"/>
    <property type="evidence" value="ECO:0007669"/>
    <property type="project" value="UniProtKB-KW"/>
</dbReference>
<dbReference type="RefSeq" id="WP_110886896.1">
    <property type="nucleotide sequence ID" value="NZ_QJSX01000008.1"/>
</dbReference>
<organism evidence="2 3">
    <name type="scientific">Deinococcus yavapaiensis KR-236</name>
    <dbReference type="NCBI Taxonomy" id="694435"/>
    <lineage>
        <taxon>Bacteria</taxon>
        <taxon>Thermotogati</taxon>
        <taxon>Deinococcota</taxon>
        <taxon>Deinococci</taxon>
        <taxon>Deinococcales</taxon>
        <taxon>Deinococcaceae</taxon>
        <taxon>Deinococcus</taxon>
    </lineage>
</organism>
<keyword evidence="2" id="KW-0548">Nucleotidyltransferase</keyword>
<protein>
    <submittedName>
        <fullName evidence="2">NadR type nicotinamide-nucleotide adenylyltransferase</fullName>
    </submittedName>
</protein>
<keyword evidence="3" id="KW-1185">Reference proteome</keyword>
<dbReference type="InterPro" id="IPR038727">
    <property type="entry name" value="NadR/Ttd14_AAA_dom"/>
</dbReference>
<evidence type="ECO:0000313" key="2">
    <source>
        <dbReference type="EMBL" id="PYE53528.1"/>
    </source>
</evidence>
<dbReference type="AlphaFoldDB" id="A0A318SAH0"/>
<sequence length="333" mass="37254">MSPRFERGLVIGKFAPLHKGHELLIETALSACETVSVWCYSEPDFHDMPTSVRQDWIRALFPSVTVLPNAPSPPPNDAPDETHRAYVGSVLDTWNVRPDVVFTSEAYGESLAVTLGCEHRMVDGTRKRVPISGTRVRADVHAHRSFLSPLVYAHFVQKVVLLGAESTGKSTLTALLAREFATLGVAEYGREVFERENGVLRPEHFVEIARGHRALEDAALLSPNVHRFLFVDTNALATAMWSFWLTRTCEPDVLRLADECRSRYAHVFVCADDIAFEQDGWRSNTSVRSVQQATVLYDLAARGIPYTVLHGSLKQRLARVHFELVGKSLYRGV</sequence>
<dbReference type="SUPFAM" id="SSF52374">
    <property type="entry name" value="Nucleotidylyl transferase"/>
    <property type="match status" value="1"/>
</dbReference>
<dbReference type="InterPro" id="IPR014729">
    <property type="entry name" value="Rossmann-like_a/b/a_fold"/>
</dbReference>
<evidence type="ECO:0000313" key="3">
    <source>
        <dbReference type="Proteomes" id="UP000248326"/>
    </source>
</evidence>
<comment type="caution">
    <text evidence="2">The sequence shown here is derived from an EMBL/GenBank/DDBJ whole genome shotgun (WGS) entry which is preliminary data.</text>
</comment>
<feature type="domain" description="NadR/Ttd14 AAA" evidence="1">
    <location>
        <begin position="158"/>
        <end position="316"/>
    </location>
</feature>
<keyword evidence="2" id="KW-0808">Transferase</keyword>
<dbReference type="Gene3D" id="3.40.50.620">
    <property type="entry name" value="HUPs"/>
    <property type="match status" value="1"/>
</dbReference>
<gene>
    <name evidence="2" type="ORF">DES52_10857</name>
</gene>
<evidence type="ECO:0000259" key="1">
    <source>
        <dbReference type="Pfam" id="PF13521"/>
    </source>
</evidence>
<dbReference type="SUPFAM" id="SSF52540">
    <property type="entry name" value="P-loop containing nucleoside triphosphate hydrolases"/>
    <property type="match status" value="1"/>
</dbReference>